<dbReference type="AlphaFoldDB" id="A0ABD5PEM8"/>
<dbReference type="InterPro" id="IPR007710">
    <property type="entry name" value="Nucleoside_deoxyribTrfase"/>
</dbReference>
<protein>
    <submittedName>
        <fullName evidence="2">PfkB family carbohydrate kinase</fullName>
    </submittedName>
</protein>
<dbReference type="RefSeq" id="WP_267622817.1">
    <property type="nucleotide sequence ID" value="NZ_JAODIW010000006.1"/>
</dbReference>
<dbReference type="Pfam" id="PF05014">
    <property type="entry name" value="Nuc_deoxyrib_tr"/>
    <property type="match status" value="1"/>
</dbReference>
<accession>A0ABD5PEM8</accession>
<evidence type="ECO:0000313" key="2">
    <source>
        <dbReference type="EMBL" id="MFC4359287.1"/>
    </source>
</evidence>
<gene>
    <name evidence="2" type="ORF">ACFO0N_15175</name>
</gene>
<feature type="domain" description="Carbohydrate kinase PfkB" evidence="1">
    <location>
        <begin position="147"/>
        <end position="242"/>
    </location>
</feature>
<evidence type="ECO:0000259" key="1">
    <source>
        <dbReference type="Pfam" id="PF00294"/>
    </source>
</evidence>
<reference evidence="2 3" key="1">
    <citation type="journal article" date="2019" name="Int. J. Syst. Evol. Microbiol.">
        <title>The Global Catalogue of Microorganisms (GCM) 10K type strain sequencing project: providing services to taxonomists for standard genome sequencing and annotation.</title>
        <authorList>
            <consortium name="The Broad Institute Genomics Platform"/>
            <consortium name="The Broad Institute Genome Sequencing Center for Infectious Disease"/>
            <person name="Wu L."/>
            <person name="Ma J."/>
        </authorList>
    </citation>
    <scope>NUCLEOTIDE SEQUENCE [LARGE SCALE GENOMIC DNA]</scope>
    <source>
        <strain evidence="2 3">CGMCC 1.12553</strain>
    </source>
</reference>
<dbReference type="Proteomes" id="UP001595921">
    <property type="component" value="Unassembled WGS sequence"/>
</dbReference>
<keyword evidence="2" id="KW-0418">Kinase</keyword>
<dbReference type="PANTHER" id="PTHR15364">
    <property type="entry name" value="2'-DEOXYNUCLEOSIDE 5'-PHOSPHATE N-HYDROLASE 1"/>
    <property type="match status" value="1"/>
</dbReference>
<dbReference type="Gene3D" id="3.40.1190.20">
    <property type="match status" value="1"/>
</dbReference>
<name>A0ABD5PEM8_9EURY</name>
<keyword evidence="3" id="KW-1185">Reference proteome</keyword>
<sequence length="406" mass="43429">MIITGGAYHELCQFPSDSAFFGSGVRAAAATEGIVSSRNQLHTCIAAEDIETLKTYAATFNFDIHTTEIPETVTFDYLHNHSHPTLSPPDAPDYGRKLSGINGDAVLRFGLVEGTAIVSGERVVYDPQSADPVPFDSNGSTADELALVLNRHEAEQLAGEDDVESILTDLMAGTTGADVVVLKRGARGALVKTASTTTQIPVFQTESVWGIGSGDVFSAVFAGEWAENGEAAVDAALTASKATAYYCRHRHLPISRELIGTVTNSASSTFISPDATPPTIYLAGPFFDIGERYVVEEVKHILESEGANVISPVHDFGRAADYDSAEEVAKQDLEAIERADLVFALLDHLDSGTHFELGYARKTGIPVVGYANDFETGSETMISGSGCEVYEDLSSAIFNAIWRAYV</sequence>
<proteinExistence type="predicted"/>
<dbReference type="PANTHER" id="PTHR15364:SF0">
    <property type="entry name" value="2'-DEOXYNUCLEOSIDE 5'-PHOSPHATE N-HYDROLASE 1"/>
    <property type="match status" value="1"/>
</dbReference>
<dbReference type="InterPro" id="IPR051239">
    <property type="entry name" value="2'-dNMP_N-hydrolase"/>
</dbReference>
<dbReference type="Pfam" id="PF00294">
    <property type="entry name" value="PfkB"/>
    <property type="match status" value="1"/>
</dbReference>
<dbReference type="EMBL" id="JBHSDS010000008">
    <property type="protein sequence ID" value="MFC4359287.1"/>
    <property type="molecule type" value="Genomic_DNA"/>
</dbReference>
<dbReference type="GO" id="GO:0016301">
    <property type="term" value="F:kinase activity"/>
    <property type="evidence" value="ECO:0007669"/>
    <property type="project" value="UniProtKB-KW"/>
</dbReference>
<keyword evidence="2" id="KW-0808">Transferase</keyword>
<dbReference type="Gene3D" id="3.40.50.450">
    <property type="match status" value="1"/>
</dbReference>
<comment type="caution">
    <text evidence="2">The sequence shown here is derived from an EMBL/GenBank/DDBJ whole genome shotgun (WGS) entry which is preliminary data.</text>
</comment>
<dbReference type="SUPFAM" id="SSF52309">
    <property type="entry name" value="N-(deoxy)ribosyltransferase-like"/>
    <property type="match status" value="1"/>
</dbReference>
<evidence type="ECO:0000313" key="3">
    <source>
        <dbReference type="Proteomes" id="UP001595921"/>
    </source>
</evidence>
<organism evidence="2 3">
    <name type="scientific">Halobium salinum</name>
    <dbReference type="NCBI Taxonomy" id="1364940"/>
    <lineage>
        <taxon>Archaea</taxon>
        <taxon>Methanobacteriati</taxon>
        <taxon>Methanobacteriota</taxon>
        <taxon>Stenosarchaea group</taxon>
        <taxon>Halobacteria</taxon>
        <taxon>Halobacteriales</taxon>
        <taxon>Haloferacaceae</taxon>
        <taxon>Halobium</taxon>
    </lineage>
</organism>
<dbReference type="InterPro" id="IPR011611">
    <property type="entry name" value="PfkB_dom"/>
</dbReference>
<dbReference type="InterPro" id="IPR029056">
    <property type="entry name" value="Ribokinase-like"/>
</dbReference>
<dbReference type="SUPFAM" id="SSF53613">
    <property type="entry name" value="Ribokinase-like"/>
    <property type="match status" value="1"/>
</dbReference>